<evidence type="ECO:0000313" key="3">
    <source>
        <dbReference type="Proteomes" id="UP000023703"/>
    </source>
</evidence>
<keyword evidence="3" id="KW-1185">Reference proteome</keyword>
<evidence type="ECO:0000259" key="1">
    <source>
        <dbReference type="Pfam" id="PF13460"/>
    </source>
</evidence>
<dbReference type="Gene3D" id="3.40.50.720">
    <property type="entry name" value="NAD(P)-binding Rossmann-like Domain"/>
    <property type="match status" value="1"/>
</dbReference>
<geneLocation type="plasmid" evidence="2 3">
    <name>pCgly1</name>
</geneLocation>
<proteinExistence type="predicted"/>
<dbReference type="AlphaFoldDB" id="X5DR24"/>
<dbReference type="Pfam" id="PF13460">
    <property type="entry name" value="NAD_binding_10"/>
    <property type="match status" value="1"/>
</dbReference>
<organism evidence="2 3">
    <name type="scientific">Corynebacterium glyciniphilum AJ 3170</name>
    <dbReference type="NCBI Taxonomy" id="1404245"/>
    <lineage>
        <taxon>Bacteria</taxon>
        <taxon>Bacillati</taxon>
        <taxon>Actinomycetota</taxon>
        <taxon>Actinomycetes</taxon>
        <taxon>Mycobacteriales</taxon>
        <taxon>Corynebacteriaceae</taxon>
        <taxon>Corynebacterium</taxon>
    </lineage>
</organism>
<dbReference type="Proteomes" id="UP000023703">
    <property type="component" value="Plasmid pCgly1"/>
</dbReference>
<accession>X5DR24</accession>
<feature type="domain" description="NAD(P)-binding" evidence="1">
    <location>
        <begin position="12"/>
        <end position="201"/>
    </location>
</feature>
<name>X5DR24_9CORY</name>
<dbReference type="PANTHER" id="PTHR43355">
    <property type="entry name" value="FLAVIN REDUCTASE (NADPH)"/>
    <property type="match status" value="1"/>
</dbReference>
<protein>
    <recommendedName>
        <fullName evidence="1">NAD(P)-binding domain-containing protein</fullName>
    </recommendedName>
</protein>
<gene>
    <name evidence="2" type="ORF">CGLY_16450</name>
</gene>
<dbReference type="eggNOG" id="COG2910">
    <property type="taxonomic scope" value="Bacteria"/>
</dbReference>
<dbReference type="KEGG" id="cgy:CGLY_16450"/>
<sequence>MLPDMANITVYGSTGMVGSDITREAVSRGHRVTGVSRHENPDNQVDGVIYVTGTLQDTADVVSKAENADIVVISVPGPRDGSSVQPVIDAHAALIPALADQDVRVFVVGGAGATLTEDGTKLVDTPDFPEAYAAEARSFAEVLDLYRAAPAGLDWTMLAPAPEIAPGAPAESYALGEDHPAGGSVTTGTFARAALDELENPVHRRARFTVADARIALPEESAH</sequence>
<keyword evidence="2" id="KW-0614">Plasmid</keyword>
<reference evidence="2 3" key="1">
    <citation type="journal article" date="2015" name="Int. J. Syst. Evol. Microbiol.">
        <title>Revisiting Corynebacterium glyciniphilum (ex Kubota et al., 1972) sp. nov., nom. rev., isolated from putrefied banana.</title>
        <authorList>
            <person name="Al-Dilaimi A."/>
            <person name="Bednarz H."/>
            <person name="Lomker A."/>
            <person name="Niehaus K."/>
            <person name="Kalinowski J."/>
            <person name="Ruckert C."/>
        </authorList>
    </citation>
    <scope>NUCLEOTIDE SEQUENCE [LARGE SCALE GENOMIC DNA]</scope>
    <source>
        <strain evidence="2">AJ 3170</strain>
        <plasmid evidence="3">Plasmid pCgly1</plasmid>
    </source>
</reference>
<dbReference type="InterPro" id="IPR036291">
    <property type="entry name" value="NAD(P)-bd_dom_sf"/>
</dbReference>
<dbReference type="InterPro" id="IPR016040">
    <property type="entry name" value="NAD(P)-bd_dom"/>
</dbReference>
<dbReference type="GO" id="GO:0016646">
    <property type="term" value="F:oxidoreductase activity, acting on the CH-NH group of donors, NAD or NADP as acceptor"/>
    <property type="evidence" value="ECO:0007669"/>
    <property type="project" value="TreeGrafter"/>
</dbReference>
<dbReference type="SUPFAM" id="SSF51735">
    <property type="entry name" value="NAD(P)-binding Rossmann-fold domains"/>
    <property type="match status" value="1"/>
</dbReference>
<dbReference type="HOGENOM" id="CLU_025711_3_1_11"/>
<evidence type="ECO:0000313" key="2">
    <source>
        <dbReference type="EMBL" id="AHW65663.1"/>
    </source>
</evidence>
<dbReference type="InterPro" id="IPR051606">
    <property type="entry name" value="Polyketide_Oxido-like"/>
</dbReference>
<dbReference type="PANTHER" id="PTHR43355:SF2">
    <property type="entry name" value="FLAVIN REDUCTASE (NADPH)"/>
    <property type="match status" value="1"/>
</dbReference>
<dbReference type="EMBL" id="CP006843">
    <property type="protein sequence ID" value="AHW65663.1"/>
    <property type="molecule type" value="Genomic_DNA"/>
</dbReference>